<protein>
    <submittedName>
        <fullName evidence="2">Uncharacterized protein</fullName>
    </submittedName>
</protein>
<organism evidence="2">
    <name type="scientific">OCS116 cluster bacterium</name>
    <dbReference type="NCBI Taxonomy" id="2030921"/>
    <lineage>
        <taxon>Bacteria</taxon>
        <taxon>Pseudomonadati</taxon>
        <taxon>Pseudomonadota</taxon>
        <taxon>Alphaproteobacteria</taxon>
        <taxon>OCS116 cluster</taxon>
    </lineage>
</organism>
<reference evidence="2" key="2">
    <citation type="journal article" date="2018" name="ISME J.">
        <title>A dynamic microbial community with high functional redundancy inhabits the cold, oxic subseafloor aquifer.</title>
        <authorList>
            <person name="Tully B.J."/>
            <person name="Wheat C.G."/>
            <person name="Glazer B.T."/>
            <person name="Huber J.A."/>
        </authorList>
    </citation>
    <scope>NUCLEOTIDE SEQUENCE</scope>
    <source>
        <strain evidence="2">NORP83</strain>
    </source>
</reference>
<gene>
    <name evidence="2" type="ORF">COB13_14580</name>
</gene>
<comment type="caution">
    <text evidence="2">The sequence shown here is derived from an EMBL/GenBank/DDBJ whole genome shotgun (WGS) entry which is preliminary data.</text>
</comment>
<dbReference type="EMBL" id="NVUS01000024">
    <property type="protein sequence ID" value="PCI98106.1"/>
    <property type="molecule type" value="Genomic_DNA"/>
</dbReference>
<evidence type="ECO:0000256" key="1">
    <source>
        <dbReference type="SAM" id="Phobius"/>
    </source>
</evidence>
<reference key="1">
    <citation type="submission" date="2017-08" db="EMBL/GenBank/DDBJ databases">
        <title>A dynamic microbial community with high functional redundancy inhabits the cold, oxic subseafloor aquifer.</title>
        <authorList>
            <person name="Tully B.J."/>
            <person name="Wheat C.G."/>
            <person name="Glazer B.T."/>
            <person name="Huber J.A."/>
        </authorList>
    </citation>
    <scope>NUCLEOTIDE SEQUENCE [LARGE SCALE GENOMIC DNA]</scope>
</reference>
<proteinExistence type="predicted"/>
<feature type="transmembrane region" description="Helical" evidence="1">
    <location>
        <begin position="44"/>
        <end position="65"/>
    </location>
</feature>
<keyword evidence="1" id="KW-0812">Transmembrane</keyword>
<keyword evidence="1" id="KW-1133">Transmembrane helix</keyword>
<dbReference type="AlphaFoldDB" id="A0A2A4YTG3"/>
<evidence type="ECO:0000313" key="2">
    <source>
        <dbReference type="EMBL" id="PCI98106.1"/>
    </source>
</evidence>
<feature type="transmembrane region" description="Helical" evidence="1">
    <location>
        <begin position="12"/>
        <end position="29"/>
    </location>
</feature>
<name>A0A2A4YTG3_9PROT</name>
<accession>A0A2A4YTG3</accession>
<keyword evidence="1" id="KW-0472">Membrane</keyword>
<sequence>MQILKKSTKFIAIYLALKWLFIGVVGWQISQTLWWQNYYANDFVWWYALFVPATIISIFLLLKFIKSRVQKTK</sequence>